<protein>
    <submittedName>
        <fullName evidence="2">Uncharacterized protein</fullName>
    </submittedName>
</protein>
<organism evidence="2 3">
    <name type="scientific">Rhynchosporium secalis</name>
    <name type="common">Barley scald fungus</name>
    <dbReference type="NCBI Taxonomy" id="38038"/>
    <lineage>
        <taxon>Eukaryota</taxon>
        <taxon>Fungi</taxon>
        <taxon>Dikarya</taxon>
        <taxon>Ascomycota</taxon>
        <taxon>Pezizomycotina</taxon>
        <taxon>Leotiomycetes</taxon>
        <taxon>Helotiales</taxon>
        <taxon>Ploettnerulaceae</taxon>
        <taxon>Rhynchosporium</taxon>
    </lineage>
</organism>
<feature type="region of interest" description="Disordered" evidence="1">
    <location>
        <begin position="1"/>
        <end position="23"/>
    </location>
</feature>
<keyword evidence="3" id="KW-1185">Reference proteome</keyword>
<proteinExistence type="predicted"/>
<name>A0A1E1M9D2_RHYSE</name>
<evidence type="ECO:0000313" key="2">
    <source>
        <dbReference type="EMBL" id="CZT45699.1"/>
    </source>
</evidence>
<accession>A0A1E1M9D2</accession>
<dbReference type="AlphaFoldDB" id="A0A1E1M9D2"/>
<dbReference type="Proteomes" id="UP000177625">
    <property type="component" value="Unassembled WGS sequence"/>
</dbReference>
<evidence type="ECO:0000313" key="3">
    <source>
        <dbReference type="Proteomes" id="UP000177625"/>
    </source>
</evidence>
<sequence length="104" mass="11872">MMLYLSPIQSNSPYPTYRNDSPHSYKYKTRSDLHHVPLPTSSPTARAPAFRFQHNVYKAIASNYTEKTSSGQQHTSSLMTAKLISIPKNYLDLFFSGRGYLQII</sequence>
<dbReference type="EMBL" id="FJVC01000220">
    <property type="protein sequence ID" value="CZT45699.1"/>
    <property type="molecule type" value="Genomic_DNA"/>
</dbReference>
<evidence type="ECO:0000256" key="1">
    <source>
        <dbReference type="SAM" id="MobiDB-lite"/>
    </source>
</evidence>
<reference evidence="3" key="1">
    <citation type="submission" date="2016-03" db="EMBL/GenBank/DDBJ databases">
        <authorList>
            <person name="Guldener U."/>
        </authorList>
    </citation>
    <scope>NUCLEOTIDE SEQUENCE [LARGE SCALE GENOMIC DNA]</scope>
</reference>
<gene>
    <name evidence="2" type="ORF">RSE6_06030</name>
</gene>